<dbReference type="EMBL" id="FOZM01000001">
    <property type="protein sequence ID" value="SFS02429.1"/>
    <property type="molecule type" value="Genomic_DNA"/>
</dbReference>
<dbReference type="CDD" id="cd06171">
    <property type="entry name" value="Sigma70_r4"/>
    <property type="match status" value="1"/>
</dbReference>
<evidence type="ECO:0000259" key="8">
    <source>
        <dbReference type="Pfam" id="PF08281"/>
    </source>
</evidence>
<keyword evidence="5" id="KW-0804">Transcription</keyword>
<dbReference type="AlphaFoldDB" id="A0A1I6LG01"/>
<dbReference type="GO" id="GO:0016987">
    <property type="term" value="F:sigma factor activity"/>
    <property type="evidence" value="ECO:0007669"/>
    <property type="project" value="UniProtKB-KW"/>
</dbReference>
<sequence length="222" mass="24322">MIGAGAVLPRLSPPRQTAKGLHLSHDPPMNADDQDSDGQMLLAFAAGDTSAARALTARLLPRVLGQATRMLGNASEAEDVAQEAMLRLWKIAAEWREGEAQVSTWLYRVVANLCTDSLRRRRRSVALDQVAEPADPHGASDRRLQEVQRVQALSDGLAQLPERQAQAVALRHLEGLSNPEISQIMDISVRSVESLTARGKRALGEILRGRKEELGYHDETPE</sequence>
<dbReference type="GO" id="GO:0006352">
    <property type="term" value="P:DNA-templated transcription initiation"/>
    <property type="evidence" value="ECO:0007669"/>
    <property type="project" value="InterPro"/>
</dbReference>
<proteinExistence type="inferred from homology"/>
<evidence type="ECO:0000313" key="10">
    <source>
        <dbReference type="Proteomes" id="UP000198926"/>
    </source>
</evidence>
<dbReference type="Pfam" id="PF04542">
    <property type="entry name" value="Sigma70_r2"/>
    <property type="match status" value="1"/>
</dbReference>
<comment type="similarity">
    <text evidence="1">Belongs to the sigma-70 factor family. ECF subfamily.</text>
</comment>
<evidence type="ECO:0000256" key="1">
    <source>
        <dbReference type="ARBA" id="ARBA00010641"/>
    </source>
</evidence>
<dbReference type="NCBIfam" id="NF009176">
    <property type="entry name" value="PRK12524.1"/>
    <property type="match status" value="1"/>
</dbReference>
<feature type="domain" description="RNA polymerase sigma-70 region 2" evidence="7">
    <location>
        <begin position="57"/>
        <end position="123"/>
    </location>
</feature>
<dbReference type="GO" id="GO:0003677">
    <property type="term" value="F:DNA binding"/>
    <property type="evidence" value="ECO:0007669"/>
    <property type="project" value="UniProtKB-KW"/>
</dbReference>
<dbReference type="InterPro" id="IPR013324">
    <property type="entry name" value="RNA_pol_sigma_r3/r4-like"/>
</dbReference>
<dbReference type="Gene3D" id="1.10.10.10">
    <property type="entry name" value="Winged helix-like DNA-binding domain superfamily/Winged helix DNA-binding domain"/>
    <property type="match status" value="1"/>
</dbReference>
<dbReference type="Proteomes" id="UP000198926">
    <property type="component" value="Unassembled WGS sequence"/>
</dbReference>
<keyword evidence="10" id="KW-1185">Reference proteome</keyword>
<evidence type="ECO:0000313" key="9">
    <source>
        <dbReference type="EMBL" id="SFS02429.1"/>
    </source>
</evidence>
<evidence type="ECO:0000259" key="7">
    <source>
        <dbReference type="Pfam" id="PF04542"/>
    </source>
</evidence>
<evidence type="ECO:0000256" key="6">
    <source>
        <dbReference type="SAM" id="MobiDB-lite"/>
    </source>
</evidence>
<evidence type="ECO:0000256" key="3">
    <source>
        <dbReference type="ARBA" id="ARBA00023082"/>
    </source>
</evidence>
<dbReference type="PANTHER" id="PTHR43133:SF8">
    <property type="entry name" value="RNA POLYMERASE SIGMA FACTOR HI_1459-RELATED"/>
    <property type="match status" value="1"/>
</dbReference>
<keyword evidence="2" id="KW-0805">Transcription regulation</keyword>
<dbReference type="InterPro" id="IPR014284">
    <property type="entry name" value="RNA_pol_sigma-70_dom"/>
</dbReference>
<reference evidence="9 10" key="1">
    <citation type="submission" date="2016-10" db="EMBL/GenBank/DDBJ databases">
        <authorList>
            <person name="de Groot N.N."/>
        </authorList>
    </citation>
    <scope>NUCLEOTIDE SEQUENCE [LARGE SCALE GENOMIC DNA]</scope>
    <source>
        <strain evidence="9 10">DSM 29433</strain>
    </source>
</reference>
<organism evidence="9 10">
    <name type="scientific">Yoonia litorea</name>
    <dbReference type="NCBI Taxonomy" id="1123755"/>
    <lineage>
        <taxon>Bacteria</taxon>
        <taxon>Pseudomonadati</taxon>
        <taxon>Pseudomonadota</taxon>
        <taxon>Alphaproteobacteria</taxon>
        <taxon>Rhodobacterales</taxon>
        <taxon>Paracoccaceae</taxon>
        <taxon>Yoonia</taxon>
    </lineage>
</organism>
<accession>A0A1I6LG01</accession>
<dbReference type="InterPro" id="IPR039425">
    <property type="entry name" value="RNA_pol_sigma-70-like"/>
</dbReference>
<feature type="region of interest" description="Disordered" evidence="6">
    <location>
        <begin position="1"/>
        <end position="36"/>
    </location>
</feature>
<dbReference type="InterPro" id="IPR007627">
    <property type="entry name" value="RNA_pol_sigma70_r2"/>
</dbReference>
<feature type="domain" description="RNA polymerase sigma factor 70 region 4 type 2" evidence="8">
    <location>
        <begin position="152"/>
        <end position="203"/>
    </location>
</feature>
<evidence type="ECO:0000256" key="4">
    <source>
        <dbReference type="ARBA" id="ARBA00023125"/>
    </source>
</evidence>
<dbReference type="NCBIfam" id="TIGR02937">
    <property type="entry name" value="sigma70-ECF"/>
    <property type="match status" value="1"/>
</dbReference>
<gene>
    <name evidence="9" type="ORF">SAMN05444714_0513</name>
</gene>
<dbReference type="Gene3D" id="1.10.1740.10">
    <property type="match status" value="1"/>
</dbReference>
<dbReference type="SUPFAM" id="SSF88946">
    <property type="entry name" value="Sigma2 domain of RNA polymerase sigma factors"/>
    <property type="match status" value="1"/>
</dbReference>
<protein>
    <submittedName>
        <fullName evidence="9">RNA polymerase, sigma subunit, ECF family</fullName>
    </submittedName>
</protein>
<dbReference type="Pfam" id="PF08281">
    <property type="entry name" value="Sigma70_r4_2"/>
    <property type="match status" value="1"/>
</dbReference>
<keyword evidence="3" id="KW-0731">Sigma factor</keyword>
<dbReference type="InterPro" id="IPR036388">
    <property type="entry name" value="WH-like_DNA-bd_sf"/>
</dbReference>
<name>A0A1I6LG01_9RHOB</name>
<keyword evidence="4" id="KW-0238">DNA-binding</keyword>
<dbReference type="STRING" id="1123755.SAMN05444714_0513"/>
<dbReference type="SUPFAM" id="SSF88659">
    <property type="entry name" value="Sigma3 and sigma4 domains of RNA polymerase sigma factors"/>
    <property type="match status" value="1"/>
</dbReference>
<evidence type="ECO:0000256" key="5">
    <source>
        <dbReference type="ARBA" id="ARBA00023163"/>
    </source>
</evidence>
<dbReference type="PANTHER" id="PTHR43133">
    <property type="entry name" value="RNA POLYMERASE ECF-TYPE SIGMA FACTO"/>
    <property type="match status" value="1"/>
</dbReference>
<dbReference type="InterPro" id="IPR013249">
    <property type="entry name" value="RNA_pol_sigma70_r4_t2"/>
</dbReference>
<evidence type="ECO:0000256" key="2">
    <source>
        <dbReference type="ARBA" id="ARBA00023015"/>
    </source>
</evidence>
<dbReference type="InterPro" id="IPR013325">
    <property type="entry name" value="RNA_pol_sigma_r2"/>
</dbReference>